<evidence type="ECO:0000313" key="3">
    <source>
        <dbReference type="Proteomes" id="UP001286456"/>
    </source>
</evidence>
<reference evidence="2" key="1">
    <citation type="journal article" date="2023" name="Mol. Phylogenet. Evol.">
        <title>Genome-scale phylogeny and comparative genomics of the fungal order Sordariales.</title>
        <authorList>
            <person name="Hensen N."/>
            <person name="Bonometti L."/>
            <person name="Westerberg I."/>
            <person name="Brannstrom I.O."/>
            <person name="Guillou S."/>
            <person name="Cros-Aarteil S."/>
            <person name="Calhoun S."/>
            <person name="Haridas S."/>
            <person name="Kuo A."/>
            <person name="Mondo S."/>
            <person name="Pangilinan J."/>
            <person name="Riley R."/>
            <person name="LaButti K."/>
            <person name="Andreopoulos B."/>
            <person name="Lipzen A."/>
            <person name="Chen C."/>
            <person name="Yan M."/>
            <person name="Daum C."/>
            <person name="Ng V."/>
            <person name="Clum A."/>
            <person name="Steindorff A."/>
            <person name="Ohm R.A."/>
            <person name="Martin F."/>
            <person name="Silar P."/>
            <person name="Natvig D.O."/>
            <person name="Lalanne C."/>
            <person name="Gautier V."/>
            <person name="Ament-Velasquez S.L."/>
            <person name="Kruys A."/>
            <person name="Hutchinson M.I."/>
            <person name="Powell A.J."/>
            <person name="Barry K."/>
            <person name="Miller A.N."/>
            <person name="Grigoriev I.V."/>
            <person name="Debuchy R."/>
            <person name="Gladieux P."/>
            <person name="Hiltunen Thoren M."/>
            <person name="Johannesson H."/>
        </authorList>
    </citation>
    <scope>NUCLEOTIDE SEQUENCE</scope>
    <source>
        <strain evidence="2">SMH4131-1</strain>
    </source>
</reference>
<reference evidence="2" key="2">
    <citation type="submission" date="2023-06" db="EMBL/GenBank/DDBJ databases">
        <authorList>
            <consortium name="Lawrence Berkeley National Laboratory"/>
            <person name="Haridas S."/>
            <person name="Hensen N."/>
            <person name="Bonometti L."/>
            <person name="Westerberg I."/>
            <person name="Brannstrom I.O."/>
            <person name="Guillou S."/>
            <person name="Cros-Aarteil S."/>
            <person name="Calhoun S."/>
            <person name="Kuo A."/>
            <person name="Mondo S."/>
            <person name="Pangilinan J."/>
            <person name="Riley R."/>
            <person name="Labutti K."/>
            <person name="Andreopoulos B."/>
            <person name="Lipzen A."/>
            <person name="Chen C."/>
            <person name="Yanf M."/>
            <person name="Daum C."/>
            <person name="Ng V."/>
            <person name="Clum A."/>
            <person name="Steindorff A."/>
            <person name="Ohm R."/>
            <person name="Martin F."/>
            <person name="Silar P."/>
            <person name="Natvig D."/>
            <person name="Lalanne C."/>
            <person name="Gautier V."/>
            <person name="Ament-Velasquez S.L."/>
            <person name="Kruys A."/>
            <person name="Hutchinson M.I."/>
            <person name="Powell A.J."/>
            <person name="Barry K."/>
            <person name="Miller A.N."/>
            <person name="Grigoriev I.V."/>
            <person name="Debuchy R."/>
            <person name="Gladieux P."/>
            <person name="Thoren M.H."/>
            <person name="Johannesson H."/>
        </authorList>
    </citation>
    <scope>NUCLEOTIDE SEQUENCE</scope>
    <source>
        <strain evidence="2">SMH4131-1</strain>
    </source>
</reference>
<proteinExistence type="predicted"/>
<dbReference type="AlphaFoldDB" id="A0AAE0IZI3"/>
<dbReference type="Proteomes" id="UP001286456">
    <property type="component" value="Unassembled WGS sequence"/>
</dbReference>
<organism evidence="2 3">
    <name type="scientific">Cercophora scortea</name>
    <dbReference type="NCBI Taxonomy" id="314031"/>
    <lineage>
        <taxon>Eukaryota</taxon>
        <taxon>Fungi</taxon>
        <taxon>Dikarya</taxon>
        <taxon>Ascomycota</taxon>
        <taxon>Pezizomycotina</taxon>
        <taxon>Sordariomycetes</taxon>
        <taxon>Sordariomycetidae</taxon>
        <taxon>Sordariales</taxon>
        <taxon>Lasiosphaeriaceae</taxon>
        <taxon>Cercophora</taxon>
    </lineage>
</organism>
<comment type="caution">
    <text evidence="2">The sequence shown here is derived from an EMBL/GenBank/DDBJ whole genome shotgun (WGS) entry which is preliminary data.</text>
</comment>
<sequence length="79" mass="8529">MGTPLARNWILTCSGAVRFVPALLCSRKNQQTPGPSRANDATHPHRPRQHGKIQQGGDFSCSCPVSARVQALHALPRAC</sequence>
<accession>A0AAE0IZI3</accession>
<gene>
    <name evidence="2" type="ORF">B0T19DRAFT_146212</name>
</gene>
<keyword evidence="3" id="KW-1185">Reference proteome</keyword>
<name>A0AAE0IZI3_9PEZI</name>
<evidence type="ECO:0000256" key="1">
    <source>
        <dbReference type="SAM" id="MobiDB-lite"/>
    </source>
</evidence>
<protein>
    <submittedName>
        <fullName evidence="2">Uncharacterized protein</fullName>
    </submittedName>
</protein>
<feature type="region of interest" description="Disordered" evidence="1">
    <location>
        <begin position="28"/>
        <end position="55"/>
    </location>
</feature>
<evidence type="ECO:0000313" key="2">
    <source>
        <dbReference type="EMBL" id="KAK3334104.1"/>
    </source>
</evidence>
<dbReference type="EMBL" id="JAUEPO010000002">
    <property type="protein sequence ID" value="KAK3334104.1"/>
    <property type="molecule type" value="Genomic_DNA"/>
</dbReference>